<evidence type="ECO:0000256" key="1">
    <source>
        <dbReference type="ARBA" id="ARBA00004442"/>
    </source>
</evidence>
<evidence type="ECO:0000256" key="2">
    <source>
        <dbReference type="ARBA" id="ARBA00006275"/>
    </source>
</evidence>
<accession>K0XQZ1</accession>
<dbReference type="InterPro" id="IPR011990">
    <property type="entry name" value="TPR-like_helical_dom_sf"/>
</dbReference>
<dbReference type="eggNOG" id="COG0614">
    <property type="taxonomic scope" value="Bacteria"/>
</dbReference>
<dbReference type="PROSITE" id="PS51257">
    <property type="entry name" value="PROKAR_LIPOPROTEIN"/>
    <property type="match status" value="1"/>
</dbReference>
<dbReference type="OrthoDB" id="1109873at2"/>
<evidence type="ECO:0000256" key="6">
    <source>
        <dbReference type="SAM" id="SignalP"/>
    </source>
</evidence>
<dbReference type="Gene3D" id="1.25.40.390">
    <property type="match status" value="1"/>
</dbReference>
<dbReference type="Pfam" id="PF14322">
    <property type="entry name" value="SusD-like_3"/>
    <property type="match status" value="1"/>
</dbReference>
<dbReference type="HOGENOM" id="CLU_015553_0_0_10"/>
<evidence type="ECO:0000259" key="8">
    <source>
        <dbReference type="Pfam" id="PF14322"/>
    </source>
</evidence>
<sequence length="595" mass="66658">MKTINKIIIALAGIAFVACSDFLDTQSPSYDSGGIYESEAGLKEGVVGIYNLLYMEGTFTNSLHRPAVVTIDNFTGLSMERAQNTTIGAGSGCTPDNSSILAYWSGLYKLVARANAVIYGASGNIENMSDEAKRYYAEARVLRAYAYYNLVVAFGDVPFFTKPATTEDYNASRTSRQTVMDFVIEELGLIAEEMPWTATERGRVDRAVAYGLQARAALFAGSLNFGGKAVDYFRTAANAANQVIGQRDLAKNFADLFTKEGQTKSDVRNEMLWELMYSDQMVNNTNKYHWVALGNGPRMFAQTGQHPGSLLADTYECIDGLRIDESPLYDPKAPNKNRDPRFGATLKMHGDTIDYYTASGTNKFIVEAFANQTQMYNAALKRWMKTNNPDVNGTAAWTSFVSNGCGYLWYKYVGGLTEDYSTVTCNIAIMRYAEVLLTYAEAKIELGELDDTVYDAINKVRLRAGMPEVSSDRKGNIDKMRQLVRRERKVELAMEGLHFADMRRWQIGDLENSKPSYGAPLSTVTYVGMEATDIPNFKTSDRHDLNDIASYDAYSDKLHVRDQSRYWDDKFYLWPIPQSERNKDPNLTQNPGYNE</sequence>
<comment type="subcellular location">
    <subcellularLocation>
        <location evidence="1">Cell outer membrane</location>
    </subcellularLocation>
</comment>
<keyword evidence="4" id="KW-0472">Membrane</keyword>
<keyword evidence="5" id="KW-0998">Cell outer membrane</keyword>
<feature type="domain" description="RagB/SusD" evidence="7">
    <location>
        <begin position="270"/>
        <end position="593"/>
    </location>
</feature>
<dbReference type="EMBL" id="ADLE01000001">
    <property type="protein sequence ID" value="EJZ66280.1"/>
    <property type="molecule type" value="Genomic_DNA"/>
</dbReference>
<feature type="domain" description="SusD-like N-terminal" evidence="8">
    <location>
        <begin position="21"/>
        <end position="216"/>
    </location>
</feature>
<dbReference type="GO" id="GO:0009279">
    <property type="term" value="C:cell outer membrane"/>
    <property type="evidence" value="ECO:0007669"/>
    <property type="project" value="UniProtKB-SubCell"/>
</dbReference>
<reference evidence="9 10" key="1">
    <citation type="submission" date="2012-08" db="EMBL/GenBank/DDBJ databases">
        <title>The Genome Sequence of Barnesiella intestinihominis YIT 11860.</title>
        <authorList>
            <consortium name="The Broad Institute Genome Sequencing Platform"/>
            <person name="Earl A."/>
            <person name="Ward D."/>
            <person name="Feldgarden M."/>
            <person name="Gevers D."/>
            <person name="Morotomi M."/>
            <person name="Walker B."/>
            <person name="Young S.K."/>
            <person name="Zeng Q."/>
            <person name="Gargeya S."/>
            <person name="Fitzgerald M."/>
            <person name="Haas B."/>
            <person name="Abouelleil A."/>
            <person name="Alvarado L."/>
            <person name="Arachchi H.M."/>
            <person name="Berlin A.M."/>
            <person name="Chapman S.B."/>
            <person name="Goldberg J."/>
            <person name="Griggs A."/>
            <person name="Gujja S."/>
            <person name="Hansen M."/>
            <person name="Howarth C."/>
            <person name="Imamovic A."/>
            <person name="Larimer J."/>
            <person name="McCowen C."/>
            <person name="Montmayeur A."/>
            <person name="Murphy C."/>
            <person name="Neiman D."/>
            <person name="Pearson M."/>
            <person name="Priest M."/>
            <person name="Roberts A."/>
            <person name="Saif S."/>
            <person name="Shea T."/>
            <person name="Sisk P."/>
            <person name="Sykes S."/>
            <person name="Wortman J."/>
            <person name="Nusbaum C."/>
            <person name="Birren B."/>
        </authorList>
    </citation>
    <scope>NUCLEOTIDE SEQUENCE [LARGE SCALE GENOMIC DNA]</scope>
    <source>
        <strain evidence="9 10">YIT 11860</strain>
    </source>
</reference>
<gene>
    <name evidence="9" type="ORF">HMPREF9448_00457</name>
</gene>
<evidence type="ECO:0000313" key="10">
    <source>
        <dbReference type="Proteomes" id="UP000006044"/>
    </source>
</evidence>
<dbReference type="GeneID" id="77847802"/>
<evidence type="ECO:0008006" key="11">
    <source>
        <dbReference type="Google" id="ProtNLM"/>
    </source>
</evidence>
<name>K0XQZ1_9BACT</name>
<comment type="similarity">
    <text evidence="2">Belongs to the SusD family.</text>
</comment>
<evidence type="ECO:0000259" key="7">
    <source>
        <dbReference type="Pfam" id="PF07980"/>
    </source>
</evidence>
<dbReference type="RefSeq" id="WP_008860954.1">
    <property type="nucleotide sequence ID" value="NZ_JH815203.1"/>
</dbReference>
<evidence type="ECO:0000313" key="9">
    <source>
        <dbReference type="EMBL" id="EJZ66280.1"/>
    </source>
</evidence>
<dbReference type="STRING" id="742726.HMPREF9448_00457"/>
<comment type="caution">
    <text evidence="9">The sequence shown here is derived from an EMBL/GenBank/DDBJ whole genome shotgun (WGS) entry which is preliminary data.</text>
</comment>
<evidence type="ECO:0000256" key="3">
    <source>
        <dbReference type="ARBA" id="ARBA00022729"/>
    </source>
</evidence>
<evidence type="ECO:0000256" key="5">
    <source>
        <dbReference type="ARBA" id="ARBA00023237"/>
    </source>
</evidence>
<dbReference type="Pfam" id="PF07980">
    <property type="entry name" value="SusD_RagB"/>
    <property type="match status" value="1"/>
</dbReference>
<dbReference type="Proteomes" id="UP000006044">
    <property type="component" value="Unassembled WGS sequence"/>
</dbReference>
<keyword evidence="10" id="KW-1185">Reference proteome</keyword>
<dbReference type="SUPFAM" id="SSF48452">
    <property type="entry name" value="TPR-like"/>
    <property type="match status" value="1"/>
</dbReference>
<keyword evidence="3 6" id="KW-0732">Signal</keyword>
<proteinExistence type="inferred from homology"/>
<dbReference type="AlphaFoldDB" id="K0XQZ1"/>
<dbReference type="PATRIC" id="fig|742726.3.peg.474"/>
<feature type="signal peptide" evidence="6">
    <location>
        <begin position="1"/>
        <end position="17"/>
    </location>
</feature>
<dbReference type="InterPro" id="IPR012944">
    <property type="entry name" value="SusD_RagB_dom"/>
</dbReference>
<organism evidence="9 10">
    <name type="scientific">Barnesiella intestinihominis YIT 11860</name>
    <dbReference type="NCBI Taxonomy" id="742726"/>
    <lineage>
        <taxon>Bacteria</taxon>
        <taxon>Pseudomonadati</taxon>
        <taxon>Bacteroidota</taxon>
        <taxon>Bacteroidia</taxon>
        <taxon>Bacteroidales</taxon>
        <taxon>Barnesiellaceae</taxon>
        <taxon>Barnesiella</taxon>
    </lineage>
</organism>
<protein>
    <recommendedName>
        <fullName evidence="11">RagB/SusD domain-containing protein</fullName>
    </recommendedName>
</protein>
<feature type="chain" id="PRO_5003845006" description="RagB/SusD domain-containing protein" evidence="6">
    <location>
        <begin position="18"/>
        <end position="595"/>
    </location>
</feature>
<evidence type="ECO:0000256" key="4">
    <source>
        <dbReference type="ARBA" id="ARBA00023136"/>
    </source>
</evidence>
<dbReference type="InterPro" id="IPR033985">
    <property type="entry name" value="SusD-like_N"/>
</dbReference>